<dbReference type="Proteomes" id="UP000483094">
    <property type="component" value="Unassembled WGS sequence"/>
</dbReference>
<dbReference type="EMBL" id="WNHQ01002492">
    <property type="protein sequence ID" value="MTV75687.1"/>
    <property type="molecule type" value="Genomic_DNA"/>
</dbReference>
<dbReference type="AlphaFoldDB" id="A0A6G2DGK0"/>
<organism evidence="2 3">
    <name type="scientific">Streptococcus pneumoniae</name>
    <dbReference type="NCBI Taxonomy" id="1313"/>
    <lineage>
        <taxon>Bacteria</taxon>
        <taxon>Bacillati</taxon>
        <taxon>Bacillota</taxon>
        <taxon>Bacilli</taxon>
        <taxon>Lactobacillales</taxon>
        <taxon>Streptococcaceae</taxon>
        <taxon>Streptococcus</taxon>
    </lineage>
</organism>
<reference evidence="2 3" key="1">
    <citation type="submission" date="2019-11" db="EMBL/GenBank/DDBJ databases">
        <title>Growth characteristics of pneumococcus vary with the chemical composition of the capsule and with environmental conditions.</title>
        <authorList>
            <person name="Tothpal A."/>
            <person name="Desobry K."/>
            <person name="Joshi S."/>
            <person name="Wyllie A.L."/>
            <person name="Weinberger D.M."/>
        </authorList>
    </citation>
    <scope>NUCLEOTIDE SEQUENCE [LARGE SCALE GENOMIC DNA]</scope>
    <source>
        <strain evidence="3">pnumococcus19F</strain>
    </source>
</reference>
<protein>
    <submittedName>
        <fullName evidence="2">NAD-dependent epimerase/dehydratase family protein</fullName>
    </submittedName>
</protein>
<dbReference type="SUPFAM" id="SSF51735">
    <property type="entry name" value="NAD(P)-binding Rossmann-fold domains"/>
    <property type="match status" value="1"/>
</dbReference>
<dbReference type="Gene3D" id="3.40.50.720">
    <property type="entry name" value="NAD(P)-binding Rossmann-like Domain"/>
    <property type="match status" value="1"/>
</dbReference>
<evidence type="ECO:0000259" key="1">
    <source>
        <dbReference type="Pfam" id="PF01370"/>
    </source>
</evidence>
<dbReference type="InterPro" id="IPR036291">
    <property type="entry name" value="NAD(P)-bd_dom_sf"/>
</dbReference>
<feature type="domain" description="NAD-dependent epimerase/dehydratase" evidence="1">
    <location>
        <begin position="6"/>
        <end position="46"/>
    </location>
</feature>
<proteinExistence type="predicted"/>
<evidence type="ECO:0000313" key="3">
    <source>
        <dbReference type="Proteomes" id="UP000483094"/>
    </source>
</evidence>
<dbReference type="InterPro" id="IPR001509">
    <property type="entry name" value="Epimerase_deHydtase"/>
</dbReference>
<name>A0A6G2DGK0_STREE</name>
<feature type="non-terminal residue" evidence="2">
    <location>
        <position position="72"/>
    </location>
</feature>
<gene>
    <name evidence="2" type="ORF">GM540_17295</name>
</gene>
<dbReference type="Pfam" id="PF01370">
    <property type="entry name" value="Epimerase"/>
    <property type="match status" value="1"/>
</dbReference>
<comment type="caution">
    <text evidence="2">The sequence shown here is derived from an EMBL/GenBank/DDBJ whole genome shotgun (WGS) entry which is preliminary data.</text>
</comment>
<accession>A0A6G2DGK0</accession>
<evidence type="ECO:0000313" key="2">
    <source>
        <dbReference type="EMBL" id="MTV75687.1"/>
    </source>
</evidence>
<sequence length="72" mass="8261">MRGKTILITGVAGFIGSNLVRKLLELEGTMTIIGLDNLNDYYDIALKDYRLLQLNKLIQDYPEKNWIFIKGD</sequence>